<feature type="transmembrane region" description="Helical" evidence="1">
    <location>
        <begin position="46"/>
        <end position="69"/>
    </location>
</feature>
<organism evidence="2 3">
    <name type="scientific">Chryseotalea sanaruensis</name>
    <dbReference type="NCBI Taxonomy" id="2482724"/>
    <lineage>
        <taxon>Bacteria</taxon>
        <taxon>Pseudomonadati</taxon>
        <taxon>Bacteroidota</taxon>
        <taxon>Cytophagia</taxon>
        <taxon>Cytophagales</taxon>
        <taxon>Chryseotaleaceae</taxon>
        <taxon>Chryseotalea</taxon>
    </lineage>
</organism>
<accession>A0A401U621</accession>
<keyword evidence="1" id="KW-1133">Transmembrane helix</keyword>
<gene>
    <name evidence="2" type="ORF">SanaruYs_05930</name>
</gene>
<reference evidence="2 3" key="1">
    <citation type="submission" date="2018-11" db="EMBL/GenBank/DDBJ databases">
        <title>Chryseotalea sanarue gen. nov., sp., nov., a member of the family Cytophagaceae, isolated from a brackish lake in Hamamatsu Japan.</title>
        <authorList>
            <person name="Maejima Y."/>
            <person name="Iino T."/>
            <person name="Muraguchi Y."/>
            <person name="Fukuda K."/>
            <person name="Ohkuma M."/>
            <person name="Moriuchi R."/>
            <person name="Dohra H."/>
            <person name="Kimbara K."/>
            <person name="Shintani M."/>
        </authorList>
    </citation>
    <scope>NUCLEOTIDE SEQUENCE [LARGE SCALE GENOMIC DNA]</scope>
    <source>
        <strain evidence="2 3">Ys</strain>
    </source>
</reference>
<feature type="transmembrane region" description="Helical" evidence="1">
    <location>
        <begin position="85"/>
        <end position="106"/>
    </location>
</feature>
<evidence type="ECO:0000313" key="3">
    <source>
        <dbReference type="Proteomes" id="UP000288227"/>
    </source>
</evidence>
<protein>
    <recommendedName>
        <fullName evidence="4">DUF1761 domain-containing protein</fullName>
    </recommendedName>
</protein>
<evidence type="ECO:0008006" key="4">
    <source>
        <dbReference type="Google" id="ProtNLM"/>
    </source>
</evidence>
<comment type="caution">
    <text evidence="2">The sequence shown here is derived from an EMBL/GenBank/DDBJ whole genome shotgun (WGS) entry which is preliminary data.</text>
</comment>
<dbReference type="OrthoDB" id="9776710at2"/>
<evidence type="ECO:0000256" key="1">
    <source>
        <dbReference type="SAM" id="Phobius"/>
    </source>
</evidence>
<feature type="transmembrane region" description="Helical" evidence="1">
    <location>
        <begin position="5"/>
        <end position="26"/>
    </location>
</feature>
<dbReference type="EMBL" id="BHXQ01000001">
    <property type="protein sequence ID" value="GCC50378.1"/>
    <property type="molecule type" value="Genomic_DNA"/>
</dbReference>
<dbReference type="AlphaFoldDB" id="A0A401U621"/>
<proteinExistence type="predicted"/>
<evidence type="ECO:0000313" key="2">
    <source>
        <dbReference type="EMBL" id="GCC50378.1"/>
    </source>
</evidence>
<sequence length="138" mass="15383">MKKIILIGLAGGILVLVIGMLTGKIYEVLAPSIKTEFQNTNLFRPWIDPIMSLYFVHPFLLGIILAWVWSKVNPVISADTDLKKGLWFGLFVWMAATLPGMLISYASFPISLLMIIAWTISALLELLCLGILFSKTLK</sequence>
<feature type="transmembrane region" description="Helical" evidence="1">
    <location>
        <begin position="112"/>
        <end position="133"/>
    </location>
</feature>
<dbReference type="RefSeq" id="WP_127121019.1">
    <property type="nucleotide sequence ID" value="NZ_BHXQ01000001.1"/>
</dbReference>
<name>A0A401U621_9BACT</name>
<keyword evidence="1" id="KW-0472">Membrane</keyword>
<keyword evidence="3" id="KW-1185">Reference proteome</keyword>
<keyword evidence="1" id="KW-0812">Transmembrane</keyword>
<dbReference type="Proteomes" id="UP000288227">
    <property type="component" value="Unassembled WGS sequence"/>
</dbReference>